<feature type="transmembrane region" description="Helical" evidence="1">
    <location>
        <begin position="286"/>
        <end position="303"/>
    </location>
</feature>
<keyword evidence="1" id="KW-1133">Transmembrane helix</keyword>
<organism evidence="2 3">
    <name type="scientific">Candidatus Nealsonbacteria bacterium RIFCSPHIGHO2_02_FULL_43_13</name>
    <dbReference type="NCBI Taxonomy" id="1801668"/>
    <lineage>
        <taxon>Bacteria</taxon>
        <taxon>Candidatus Nealsoniibacteriota</taxon>
    </lineage>
</organism>
<dbReference type="Proteomes" id="UP000178703">
    <property type="component" value="Unassembled WGS sequence"/>
</dbReference>
<dbReference type="AlphaFoldDB" id="A0A1G2E8J1"/>
<name>A0A1G2E8J1_9BACT</name>
<sequence length="377" mass="42518">MQAFELYFNPRLAGRRAKKRDDIFLTSFIYEPANIYEKRLGNLYVAGELTQAMPQNAHFLTNLSLAIKKEYYASGLKKSCEASLQEALKKGNEFLNQESKNGNVGWLGNLDFSVISFKDPVLNFAKVGGIKIFLARGNELIDLSQNLDAGLPHPDPLRIFGSMAEGKISSQDKIIVLNKRILATLGKKQKFLGELAKTSNEKELRQVLKIYQELLTNVSGVCLVLMTAIEDRAKQTVTLQKELPSFSLSLPHFKIPKINIPRIIKPSLPSLPKLPKVNFRDVRKKIFLVLGLVLVLLAFHYIFQGERVQEFKSAQVELTKARSKAMLAESLLILKENDQAKALFEETLDILSPLTKRGSPLRDDALFLQNSIKQYLK</sequence>
<evidence type="ECO:0000313" key="2">
    <source>
        <dbReference type="EMBL" id="OGZ22167.1"/>
    </source>
</evidence>
<keyword evidence="1" id="KW-0472">Membrane</keyword>
<evidence type="ECO:0000256" key="1">
    <source>
        <dbReference type="SAM" id="Phobius"/>
    </source>
</evidence>
<evidence type="ECO:0000313" key="3">
    <source>
        <dbReference type="Proteomes" id="UP000178703"/>
    </source>
</evidence>
<accession>A0A1G2E8J1</accession>
<proteinExistence type="predicted"/>
<gene>
    <name evidence="2" type="ORF">A3D46_01930</name>
</gene>
<keyword evidence="1" id="KW-0812">Transmembrane</keyword>
<reference evidence="2 3" key="1">
    <citation type="journal article" date="2016" name="Nat. Commun.">
        <title>Thousands of microbial genomes shed light on interconnected biogeochemical processes in an aquifer system.</title>
        <authorList>
            <person name="Anantharaman K."/>
            <person name="Brown C.T."/>
            <person name="Hug L.A."/>
            <person name="Sharon I."/>
            <person name="Castelle C.J."/>
            <person name="Probst A.J."/>
            <person name="Thomas B.C."/>
            <person name="Singh A."/>
            <person name="Wilkins M.J."/>
            <person name="Karaoz U."/>
            <person name="Brodie E.L."/>
            <person name="Williams K.H."/>
            <person name="Hubbard S.S."/>
            <person name="Banfield J.F."/>
        </authorList>
    </citation>
    <scope>NUCLEOTIDE SEQUENCE [LARGE SCALE GENOMIC DNA]</scope>
</reference>
<dbReference type="STRING" id="1801668.A3D46_01930"/>
<comment type="caution">
    <text evidence="2">The sequence shown here is derived from an EMBL/GenBank/DDBJ whole genome shotgun (WGS) entry which is preliminary data.</text>
</comment>
<protein>
    <submittedName>
        <fullName evidence="2">Uncharacterized protein</fullName>
    </submittedName>
</protein>
<dbReference type="EMBL" id="MHMD01000005">
    <property type="protein sequence ID" value="OGZ22167.1"/>
    <property type="molecule type" value="Genomic_DNA"/>
</dbReference>